<proteinExistence type="predicted"/>
<accession>A0A1A6C8B1</accession>
<comment type="caution">
    <text evidence="1">The sequence shown here is derived from an EMBL/GenBank/DDBJ whole genome shotgun (WGS) entry which is preliminary data.</text>
</comment>
<organism evidence="1 2">
    <name type="scientific">Acidihalobacter prosperus</name>
    <dbReference type="NCBI Taxonomy" id="160660"/>
    <lineage>
        <taxon>Bacteria</taxon>
        <taxon>Pseudomonadati</taxon>
        <taxon>Pseudomonadota</taxon>
        <taxon>Gammaproteobacteria</taxon>
        <taxon>Chromatiales</taxon>
        <taxon>Ectothiorhodospiraceae</taxon>
        <taxon>Acidihalobacter</taxon>
    </lineage>
</organism>
<evidence type="ECO:0000313" key="2">
    <source>
        <dbReference type="Proteomes" id="UP000029273"/>
    </source>
</evidence>
<name>A0A1A6C8B1_9GAMM</name>
<dbReference type="RefSeq" id="WP_161489920.1">
    <property type="nucleotide sequence ID" value="NZ_JQSG02000001.1"/>
</dbReference>
<dbReference type="Proteomes" id="UP000029273">
    <property type="component" value="Unassembled WGS sequence"/>
</dbReference>
<keyword evidence="2" id="KW-1185">Reference proteome</keyword>
<sequence>MTRRQMQLFYRKALKAKQRDRADRAEEVAAAFAGGDGFTKWVDKLRNTD</sequence>
<gene>
    <name evidence="1" type="ORF">Thpro_020500</name>
</gene>
<protein>
    <submittedName>
        <fullName evidence="1">Uncharacterized protein</fullName>
    </submittedName>
</protein>
<reference evidence="1 2" key="1">
    <citation type="journal article" date="2014" name="Genome Announc.">
        <title>Draft Genome Sequence of the Iron-Oxidizing, Acidophilic, and Halotolerant 'Thiobacillus prosperus' Type Strain DSM 5130.</title>
        <authorList>
            <person name="Ossandon F.J."/>
            <person name="Cardenas J.P."/>
            <person name="Corbett M."/>
            <person name="Quatrini R."/>
            <person name="Holmes D.S."/>
            <person name="Watkin E."/>
        </authorList>
    </citation>
    <scope>NUCLEOTIDE SEQUENCE [LARGE SCALE GENOMIC DNA]</scope>
    <source>
        <strain evidence="1 2">DSM 5130</strain>
    </source>
</reference>
<evidence type="ECO:0000313" key="1">
    <source>
        <dbReference type="EMBL" id="OBS10784.1"/>
    </source>
</evidence>
<dbReference type="EMBL" id="JQSG02000001">
    <property type="protein sequence ID" value="OBS10784.1"/>
    <property type="molecule type" value="Genomic_DNA"/>
</dbReference>
<dbReference type="AlphaFoldDB" id="A0A1A6C8B1"/>